<dbReference type="Proteomes" id="UP001054945">
    <property type="component" value="Unassembled WGS sequence"/>
</dbReference>
<sequence>MAISPADKAESIADCWEKQFELNNMSDDISDNYVISQNNQYFNNPLNTKQYHYISANDIVEFIKTLNPKKGRRT</sequence>
<dbReference type="AlphaFoldDB" id="A0AAV4MUT4"/>
<dbReference type="EMBL" id="BPLR01020190">
    <property type="protein sequence ID" value="GIX75720.1"/>
    <property type="molecule type" value="Genomic_DNA"/>
</dbReference>
<proteinExistence type="predicted"/>
<reference evidence="1 2" key="1">
    <citation type="submission" date="2021-06" db="EMBL/GenBank/DDBJ databases">
        <title>Caerostris extrusa draft genome.</title>
        <authorList>
            <person name="Kono N."/>
            <person name="Arakawa K."/>
        </authorList>
    </citation>
    <scope>NUCLEOTIDE SEQUENCE [LARGE SCALE GENOMIC DNA]</scope>
</reference>
<evidence type="ECO:0000313" key="2">
    <source>
        <dbReference type="Proteomes" id="UP001054945"/>
    </source>
</evidence>
<name>A0AAV4MUT4_CAEEX</name>
<gene>
    <name evidence="1" type="ORF">CEXT_572821</name>
</gene>
<accession>A0AAV4MUT4</accession>
<organism evidence="1 2">
    <name type="scientific">Caerostris extrusa</name>
    <name type="common">Bark spider</name>
    <name type="synonym">Caerostris bankana</name>
    <dbReference type="NCBI Taxonomy" id="172846"/>
    <lineage>
        <taxon>Eukaryota</taxon>
        <taxon>Metazoa</taxon>
        <taxon>Ecdysozoa</taxon>
        <taxon>Arthropoda</taxon>
        <taxon>Chelicerata</taxon>
        <taxon>Arachnida</taxon>
        <taxon>Araneae</taxon>
        <taxon>Araneomorphae</taxon>
        <taxon>Entelegynae</taxon>
        <taxon>Araneoidea</taxon>
        <taxon>Araneidae</taxon>
        <taxon>Caerostris</taxon>
    </lineage>
</organism>
<evidence type="ECO:0000313" key="1">
    <source>
        <dbReference type="EMBL" id="GIX75720.1"/>
    </source>
</evidence>
<keyword evidence="2" id="KW-1185">Reference proteome</keyword>
<protein>
    <submittedName>
        <fullName evidence="1">Uncharacterized protein</fullName>
    </submittedName>
</protein>
<comment type="caution">
    <text evidence="1">The sequence shown here is derived from an EMBL/GenBank/DDBJ whole genome shotgun (WGS) entry which is preliminary data.</text>
</comment>